<dbReference type="EMBL" id="MNQU01000332">
    <property type="protein sequence ID" value="OKZ28830.1"/>
    <property type="molecule type" value="Genomic_DNA"/>
</dbReference>
<proteinExistence type="predicted"/>
<dbReference type="Proteomes" id="UP000186549">
    <property type="component" value="Unassembled WGS sequence"/>
</dbReference>
<reference evidence="1 2" key="1">
    <citation type="journal article" date="2016" name="Nat. Biotechnol.">
        <title>Measurement of bacterial replication rates in microbial communities.</title>
        <authorList>
            <person name="Brown C.T."/>
            <person name="Olm M.R."/>
            <person name="Thomas B.C."/>
            <person name="Banfield J.F."/>
        </authorList>
    </citation>
    <scope>NUCLEOTIDE SEQUENCE [LARGE SCALE GENOMIC DNA]</scope>
    <source>
        <strain evidence="1">45_41</strain>
    </source>
</reference>
<evidence type="ECO:0000313" key="1">
    <source>
        <dbReference type="EMBL" id="OKZ28830.1"/>
    </source>
</evidence>
<name>A0A1Q6HQC3_BACUN</name>
<organism evidence="1 2">
    <name type="scientific">Bacteroides uniformis</name>
    <dbReference type="NCBI Taxonomy" id="820"/>
    <lineage>
        <taxon>Bacteria</taxon>
        <taxon>Pseudomonadati</taxon>
        <taxon>Bacteroidota</taxon>
        <taxon>Bacteroidia</taxon>
        <taxon>Bacteroidales</taxon>
        <taxon>Bacteroidaceae</taxon>
        <taxon>Bacteroides</taxon>
    </lineage>
</organism>
<evidence type="ECO:0008006" key="3">
    <source>
        <dbReference type="Google" id="ProtNLM"/>
    </source>
</evidence>
<accession>A0A1Q6HQC3</accession>
<gene>
    <name evidence="1" type="ORF">BHV79_17705</name>
</gene>
<dbReference type="Gene3D" id="1.10.10.10">
    <property type="entry name" value="Winged helix-like DNA-binding domain superfamily/Winged helix DNA-binding domain"/>
    <property type="match status" value="1"/>
</dbReference>
<evidence type="ECO:0000313" key="2">
    <source>
        <dbReference type="Proteomes" id="UP000186549"/>
    </source>
</evidence>
<dbReference type="InterPro" id="IPR036388">
    <property type="entry name" value="WH-like_DNA-bd_sf"/>
</dbReference>
<protein>
    <recommendedName>
        <fullName evidence="3">Nuclease-associated modular DNA-binding 1 domain-containing protein</fullName>
    </recommendedName>
</protein>
<dbReference type="AlphaFoldDB" id="A0A1Q6HQC3"/>
<sequence>MNELHISPERHNRNLVTGRFLKGCTPHNKGKSMVYRSKRSQKRSLAGLAKGRGAWHKTGAGMNKKSVVLIKNGRLYGVFPSIQAAGSALGVSPSLVGRVCRKLRNNHTTKGFQCFFESDNSWCDLIK</sequence>
<comment type="caution">
    <text evidence="1">The sequence shown here is derived from an EMBL/GenBank/DDBJ whole genome shotgun (WGS) entry which is preliminary data.</text>
</comment>